<dbReference type="Proteomes" id="UP000440614">
    <property type="component" value="Unassembled WGS sequence"/>
</dbReference>
<dbReference type="EMBL" id="QSJP01000014">
    <property type="protein sequence ID" value="RHD86618.1"/>
    <property type="molecule type" value="Genomic_DNA"/>
</dbReference>
<evidence type="ECO:0000313" key="5">
    <source>
        <dbReference type="EMBL" id="RHD86618.1"/>
    </source>
</evidence>
<dbReference type="Proteomes" id="UP000488521">
    <property type="component" value="Unassembled WGS sequence"/>
</dbReference>
<dbReference type="EMBL" id="WCRY01000035">
    <property type="protein sequence ID" value="KAB4473289.1"/>
    <property type="molecule type" value="Genomic_DNA"/>
</dbReference>
<evidence type="ECO:0000313" key="4">
    <source>
        <dbReference type="EMBL" id="KAB4476625.1"/>
    </source>
</evidence>
<dbReference type="EMBL" id="WCSY01000008">
    <property type="protein sequence ID" value="KAB4313871.1"/>
    <property type="molecule type" value="Genomic_DNA"/>
</dbReference>
<dbReference type="EMBL" id="QROV01000002">
    <property type="protein sequence ID" value="RHL63831.1"/>
    <property type="molecule type" value="Genomic_DNA"/>
</dbReference>
<evidence type="ECO:0000313" key="7">
    <source>
        <dbReference type="Proteomes" id="UP000283616"/>
    </source>
</evidence>
<dbReference type="EMBL" id="WCRS01000003">
    <property type="protein sequence ID" value="KAB4476625.1"/>
    <property type="molecule type" value="Genomic_DNA"/>
</dbReference>
<evidence type="ECO:0000313" key="3">
    <source>
        <dbReference type="EMBL" id="KAB4473289.1"/>
    </source>
</evidence>
<evidence type="ECO:0000313" key="12">
    <source>
        <dbReference type="Proteomes" id="UP000488521"/>
    </source>
</evidence>
<reference evidence="7 8" key="1">
    <citation type="submission" date="2018-08" db="EMBL/GenBank/DDBJ databases">
        <title>A genome reference for cultivated species of the human gut microbiota.</title>
        <authorList>
            <person name="Zou Y."/>
            <person name="Xue W."/>
            <person name="Luo G."/>
        </authorList>
    </citation>
    <scope>NUCLEOTIDE SEQUENCE [LARGE SCALE GENOMIC DNA]</scope>
    <source>
        <strain evidence="6 7">AF37-12</strain>
        <strain evidence="5 8">AM30-26</strain>
    </source>
</reference>
<evidence type="ECO:0000313" key="2">
    <source>
        <dbReference type="EMBL" id="KAB4449595.1"/>
    </source>
</evidence>
<protein>
    <submittedName>
        <fullName evidence="5">Uncharacterized protein</fullName>
    </submittedName>
</protein>
<reference evidence="9 10" key="2">
    <citation type="journal article" date="2019" name="Nat. Med.">
        <title>A library of human gut bacterial isolates paired with longitudinal multiomics data enables mechanistic microbiome research.</title>
        <authorList>
            <person name="Poyet M."/>
            <person name="Groussin M."/>
            <person name="Gibbons S.M."/>
            <person name="Avila-Pacheco J."/>
            <person name="Jiang X."/>
            <person name="Kearney S.M."/>
            <person name="Perrotta A.R."/>
            <person name="Berdy B."/>
            <person name="Zhao S."/>
            <person name="Lieberman T.D."/>
            <person name="Swanson P.K."/>
            <person name="Smith M."/>
            <person name="Roesemann S."/>
            <person name="Alexander J.E."/>
            <person name="Rich S.A."/>
            <person name="Livny J."/>
            <person name="Vlamakis H."/>
            <person name="Clish C."/>
            <person name="Bullock K."/>
            <person name="Deik A."/>
            <person name="Scott J."/>
            <person name="Pierce K.A."/>
            <person name="Xavier R.J."/>
            <person name="Alm E.J."/>
        </authorList>
    </citation>
    <scope>NUCLEOTIDE SEQUENCE [LARGE SCALE GENOMIC DNA]</scope>
    <source>
        <strain evidence="4 12">BIOML-A156</strain>
        <strain evidence="3 9">BIOML-A162</strain>
        <strain evidence="2 11">BIOML-A165</strain>
        <strain evidence="1 10">BIOML-A188</strain>
    </source>
</reference>
<dbReference type="Proteomes" id="UP000283616">
    <property type="component" value="Unassembled WGS sequence"/>
</dbReference>
<evidence type="ECO:0000313" key="1">
    <source>
        <dbReference type="EMBL" id="KAB4313871.1"/>
    </source>
</evidence>
<gene>
    <name evidence="6" type="ORF">DW011_01425</name>
    <name evidence="5" type="ORF">DW780_16345</name>
    <name evidence="4" type="ORF">GAN59_05425</name>
    <name evidence="3" type="ORF">GAN91_23890</name>
    <name evidence="2" type="ORF">GAN93_18420</name>
    <name evidence="1" type="ORF">GAO51_09775</name>
</gene>
<evidence type="ECO:0000313" key="9">
    <source>
        <dbReference type="Proteomes" id="UP000436858"/>
    </source>
</evidence>
<sequence>MMDIAGSAINGSHAHNSLLAHLEAKEGTMEILLDGLCRPYVVTHLLIFGIFLQGVLAFDGVKRCLLCLESTVQKGQNLLLSLEFHIQHQFLTGFAGLECFGIQNLDTVDLCLCFFVVATFVGSTGNRQFFIGFFLDAVSAGCQCQRAAKEDNQFFHHTIYILLLDDLRWRWDVQCSRLTANCSLLAVCRSCYLPFTVPRPFIVYFIATKIQIYPLFL</sequence>
<evidence type="ECO:0000313" key="10">
    <source>
        <dbReference type="Proteomes" id="UP000440614"/>
    </source>
</evidence>
<dbReference type="AlphaFoldDB" id="A0A2J6A728"/>
<dbReference type="Proteomes" id="UP000436858">
    <property type="component" value="Unassembled WGS sequence"/>
</dbReference>
<evidence type="ECO:0000313" key="6">
    <source>
        <dbReference type="EMBL" id="RHL63831.1"/>
    </source>
</evidence>
<dbReference type="EMBL" id="WCSB01000020">
    <property type="protein sequence ID" value="KAB4449595.1"/>
    <property type="molecule type" value="Genomic_DNA"/>
</dbReference>
<dbReference type="Proteomes" id="UP000284785">
    <property type="component" value="Unassembled WGS sequence"/>
</dbReference>
<organism evidence="5 8">
    <name type="scientific">Bacteroides thetaiotaomicron</name>
    <dbReference type="NCBI Taxonomy" id="818"/>
    <lineage>
        <taxon>Bacteria</taxon>
        <taxon>Pseudomonadati</taxon>
        <taxon>Bacteroidota</taxon>
        <taxon>Bacteroidia</taxon>
        <taxon>Bacteroidales</taxon>
        <taxon>Bacteroidaceae</taxon>
        <taxon>Bacteroides</taxon>
    </lineage>
</organism>
<proteinExistence type="predicted"/>
<accession>A0A2J6A728</accession>
<dbReference type="Proteomes" id="UP000460317">
    <property type="component" value="Unassembled WGS sequence"/>
</dbReference>
<evidence type="ECO:0000313" key="8">
    <source>
        <dbReference type="Proteomes" id="UP000284785"/>
    </source>
</evidence>
<name>A0A2J6A728_BACT4</name>
<comment type="caution">
    <text evidence="5">The sequence shown here is derived from an EMBL/GenBank/DDBJ whole genome shotgun (WGS) entry which is preliminary data.</text>
</comment>
<evidence type="ECO:0000313" key="11">
    <source>
        <dbReference type="Proteomes" id="UP000460317"/>
    </source>
</evidence>